<dbReference type="InterPro" id="IPR005619">
    <property type="entry name" value="Uncharacterised_YajG"/>
</dbReference>
<feature type="signal peptide" evidence="1">
    <location>
        <begin position="1"/>
        <end position="22"/>
    </location>
</feature>
<protein>
    <submittedName>
        <fullName evidence="2">Lipoprotein</fullName>
    </submittedName>
</protein>
<organism evidence="3 4">
    <name type="scientific">Vibrio spartinae</name>
    <dbReference type="NCBI Taxonomy" id="1918945"/>
    <lineage>
        <taxon>Bacteria</taxon>
        <taxon>Pseudomonadati</taxon>
        <taxon>Pseudomonadota</taxon>
        <taxon>Gammaproteobacteria</taxon>
        <taxon>Vibrionales</taxon>
        <taxon>Vibrionaceae</taxon>
        <taxon>Vibrio</taxon>
    </lineage>
</organism>
<dbReference type="AlphaFoldDB" id="A0A1N6M133"/>
<evidence type="ECO:0000313" key="2">
    <source>
        <dbReference type="EMBL" id="QMV15261.1"/>
    </source>
</evidence>
<dbReference type="RefSeq" id="WP_074371731.1">
    <property type="nucleotide sequence ID" value="NZ_AP024907.1"/>
</dbReference>
<evidence type="ECO:0000313" key="5">
    <source>
        <dbReference type="Proteomes" id="UP000515264"/>
    </source>
</evidence>
<keyword evidence="2" id="KW-0449">Lipoprotein</keyword>
<reference evidence="2" key="2">
    <citation type="submission" date="2019-11" db="EMBL/GenBank/DDBJ databases">
        <authorList>
            <person name="January G."/>
            <person name="Bunk B."/>
        </authorList>
    </citation>
    <scope>NUCLEOTIDE SEQUENCE</scope>
    <source>
        <strain evidence="2">3.6</strain>
    </source>
</reference>
<accession>A0A1N6M133</accession>
<dbReference type="OrthoDB" id="5900953at2"/>
<reference evidence="3 4" key="1">
    <citation type="submission" date="2016-12" db="EMBL/GenBank/DDBJ databases">
        <authorList>
            <person name="Song W.-J."/>
            <person name="Kurnit D.M."/>
        </authorList>
    </citation>
    <scope>NUCLEOTIDE SEQUENCE [LARGE SCALE GENOMIC DNA]</scope>
    <source>
        <strain evidence="3 4">CECT 9026</strain>
    </source>
</reference>
<keyword evidence="1" id="KW-0732">Signal</keyword>
<evidence type="ECO:0000313" key="3">
    <source>
        <dbReference type="EMBL" id="SIO93130.1"/>
    </source>
</evidence>
<dbReference type="PROSITE" id="PS51257">
    <property type="entry name" value="PROKAR_LIPOPROTEIN"/>
    <property type="match status" value="1"/>
</dbReference>
<dbReference type="EMBL" id="CP046268">
    <property type="protein sequence ID" value="QMV15261.1"/>
    <property type="molecule type" value="Genomic_DNA"/>
</dbReference>
<dbReference type="Proteomes" id="UP000515264">
    <property type="component" value="Chromosome 1"/>
</dbReference>
<evidence type="ECO:0000256" key="1">
    <source>
        <dbReference type="SAM" id="SignalP"/>
    </source>
</evidence>
<reference evidence="2 5" key="3">
    <citation type="journal article" date="2020" name="J. Nat. Prod.">
        <title>Genomics-Metabolomics Profiling Disclosed Marine Vibrio spartinae 3.6 as a Producer of a New Branched Side Chain Prodigiosin.</title>
        <authorList>
            <person name="Vitale G.A."/>
            <person name="Sciarretta M."/>
            <person name="Palma Esposito F."/>
            <person name="January G.G."/>
            <person name="Giaccio M."/>
            <person name="Bunk B."/>
            <person name="Sproer C."/>
            <person name="Bajerski F."/>
            <person name="Power D."/>
            <person name="Festa C."/>
            <person name="Monti M.C."/>
            <person name="D'Auria M.V."/>
            <person name="de Pascale D."/>
        </authorList>
    </citation>
    <scope>NUCLEOTIDE SEQUENCE [LARGE SCALE GENOMIC DNA]</scope>
    <source>
        <strain evidence="2 5">3.6</strain>
    </source>
</reference>
<dbReference type="EMBL" id="FSSB01000007">
    <property type="protein sequence ID" value="SIO93130.1"/>
    <property type="molecule type" value="Genomic_DNA"/>
</dbReference>
<gene>
    <name evidence="3" type="ORF">VSP9026_00779</name>
    <name evidence="2" type="ORF">Vspart_02555</name>
</gene>
<sequence>MKKLVIAATVALLAACSGPQQQQINFAPQPALSQSDIVKGKSFTLMSKDVRTSQYVALVDSGRAHIEPVHARQNVRIAIENALSQQFSSQGFTTSVNSENSMTVEIQEALVSVKHSMMESEMNASVVLEITAETPTGKLVKTYHGTAKKTSTFSASNDDIEMVFNDVVNNVLKKIAQDDELKNYMREHF</sequence>
<dbReference type="Proteomes" id="UP000184774">
    <property type="component" value="Unassembled WGS sequence"/>
</dbReference>
<proteinExistence type="predicted"/>
<keyword evidence="5" id="KW-1185">Reference proteome</keyword>
<feature type="chain" id="PRO_5044562918" evidence="1">
    <location>
        <begin position="23"/>
        <end position="189"/>
    </location>
</feature>
<name>A0A1N6M133_9VIBR</name>
<evidence type="ECO:0000313" key="4">
    <source>
        <dbReference type="Proteomes" id="UP000184774"/>
    </source>
</evidence>
<dbReference type="Pfam" id="PF03923">
    <property type="entry name" value="Lipoprotein_16"/>
    <property type="match status" value="1"/>
</dbReference>